<dbReference type="EMBL" id="CAJNJA010005152">
    <property type="protein sequence ID" value="CAE7184239.1"/>
    <property type="molecule type" value="Genomic_DNA"/>
</dbReference>
<dbReference type="AlphaFoldDB" id="A0A812IWI3"/>
<keyword evidence="3" id="KW-1185">Reference proteome</keyword>
<feature type="non-terminal residue" evidence="2">
    <location>
        <position position="1"/>
    </location>
</feature>
<comment type="caution">
    <text evidence="2">The sequence shown here is derived from an EMBL/GenBank/DDBJ whole genome shotgun (WGS) entry which is preliminary data.</text>
</comment>
<feature type="compositionally biased region" description="Basic and acidic residues" evidence="1">
    <location>
        <begin position="330"/>
        <end position="346"/>
    </location>
</feature>
<proteinExistence type="predicted"/>
<feature type="region of interest" description="Disordered" evidence="1">
    <location>
        <begin position="199"/>
        <end position="290"/>
    </location>
</feature>
<organism evidence="2 3">
    <name type="scientific">Symbiodinium necroappetens</name>
    <dbReference type="NCBI Taxonomy" id="1628268"/>
    <lineage>
        <taxon>Eukaryota</taxon>
        <taxon>Sar</taxon>
        <taxon>Alveolata</taxon>
        <taxon>Dinophyceae</taxon>
        <taxon>Suessiales</taxon>
        <taxon>Symbiodiniaceae</taxon>
        <taxon>Symbiodinium</taxon>
    </lineage>
</organism>
<gene>
    <name evidence="2" type="ORF">SNEC2469_LOCUS825</name>
</gene>
<evidence type="ECO:0000256" key="1">
    <source>
        <dbReference type="SAM" id="MobiDB-lite"/>
    </source>
</evidence>
<feature type="region of interest" description="Disordered" evidence="1">
    <location>
        <begin position="311"/>
        <end position="354"/>
    </location>
</feature>
<evidence type="ECO:0000313" key="2">
    <source>
        <dbReference type="EMBL" id="CAE7184239.1"/>
    </source>
</evidence>
<feature type="compositionally biased region" description="Low complexity" evidence="1">
    <location>
        <begin position="278"/>
        <end position="290"/>
    </location>
</feature>
<protein>
    <submittedName>
        <fullName evidence="2">Uncharacterized protein</fullName>
    </submittedName>
</protein>
<dbReference type="OrthoDB" id="435975at2759"/>
<feature type="compositionally biased region" description="Acidic residues" evidence="1">
    <location>
        <begin position="236"/>
        <end position="255"/>
    </location>
</feature>
<reference evidence="2" key="1">
    <citation type="submission" date="2021-02" db="EMBL/GenBank/DDBJ databases">
        <authorList>
            <person name="Dougan E. K."/>
            <person name="Rhodes N."/>
            <person name="Thang M."/>
            <person name="Chan C."/>
        </authorList>
    </citation>
    <scope>NUCLEOTIDE SEQUENCE</scope>
</reference>
<evidence type="ECO:0000313" key="3">
    <source>
        <dbReference type="Proteomes" id="UP000601435"/>
    </source>
</evidence>
<feature type="compositionally biased region" description="Basic and acidic residues" evidence="1">
    <location>
        <begin position="256"/>
        <end position="270"/>
    </location>
</feature>
<sequence length="410" mass="44497">MDAIVQDMAINTRPSAGWAVLAGAGGGPQLLYRQTKSGSELRGTLALAVPASLALERLYSGAFLQSLFPRLGLQVSEPEHDCSSCSLLRVEGGGLELLRWRRLRVHPDGRAACWFQPAKEPIEKKRSGRSFGWFPKQPGLADLVGLAEVACGFLVQPVLPESCKLLWHAKLARSGFMLKAALASLCAGPLRRLARDLSAEPAPKTDVSAERAEAAEDEDGRAAPSTCRMSAQHQEEQEEEEEEAEQEEEEDEESESDKALSDKGGEEARELCSTGRQEAASLEPESAAAVEELNNVSQGILELLEELQMAQEVEEQRISGPELGNSANDALKHELDGEDRPLDVSDRSGPPSSRPVKCLCAFGASAKCRSGSGSGGGSACDSRSQDCLWSCHRTKRRRDPRRSEFRRCGW</sequence>
<name>A0A812IWI3_9DINO</name>
<accession>A0A812IWI3</accession>
<dbReference type="Proteomes" id="UP000601435">
    <property type="component" value="Unassembled WGS sequence"/>
</dbReference>